<evidence type="ECO:0000256" key="1">
    <source>
        <dbReference type="ARBA" id="ARBA00004651"/>
    </source>
</evidence>
<dbReference type="GO" id="GO:0008324">
    <property type="term" value="F:monoatomic cation transmembrane transporter activity"/>
    <property type="evidence" value="ECO:0007669"/>
    <property type="project" value="InterPro"/>
</dbReference>
<dbReference type="Pfam" id="PF02386">
    <property type="entry name" value="TrkH"/>
    <property type="match status" value="1"/>
</dbReference>
<keyword evidence="3" id="KW-1003">Cell membrane</keyword>
<evidence type="ECO:0000256" key="4">
    <source>
        <dbReference type="ARBA" id="ARBA00022692"/>
    </source>
</evidence>
<feature type="transmembrane region" description="Helical" evidence="8">
    <location>
        <begin position="412"/>
        <end position="436"/>
    </location>
</feature>
<accession>A0A366DTY0</accession>
<feature type="transmembrane region" description="Helical" evidence="8">
    <location>
        <begin position="195"/>
        <end position="216"/>
    </location>
</feature>
<keyword evidence="6" id="KW-0406">Ion transport</keyword>
<keyword evidence="4 8" id="KW-0812">Transmembrane</keyword>
<evidence type="ECO:0000256" key="6">
    <source>
        <dbReference type="ARBA" id="ARBA00023065"/>
    </source>
</evidence>
<feature type="transmembrane region" description="Helical" evidence="8">
    <location>
        <begin position="80"/>
        <end position="104"/>
    </location>
</feature>
<evidence type="ECO:0000256" key="8">
    <source>
        <dbReference type="SAM" id="Phobius"/>
    </source>
</evidence>
<dbReference type="EMBL" id="QNRI01000011">
    <property type="protein sequence ID" value="RBO93543.1"/>
    <property type="molecule type" value="Genomic_DNA"/>
</dbReference>
<evidence type="ECO:0000256" key="3">
    <source>
        <dbReference type="ARBA" id="ARBA00022475"/>
    </source>
</evidence>
<comment type="caution">
    <text evidence="9">The sequence shown here is derived from an EMBL/GenBank/DDBJ whole genome shotgun (WGS) entry which is preliminary data.</text>
</comment>
<gene>
    <name evidence="9" type="ORF">DES48_11154</name>
</gene>
<feature type="transmembrane region" description="Helical" evidence="8">
    <location>
        <begin position="321"/>
        <end position="339"/>
    </location>
</feature>
<feature type="transmembrane region" description="Helical" evidence="8">
    <location>
        <begin position="135"/>
        <end position="155"/>
    </location>
</feature>
<dbReference type="GO" id="GO:0005886">
    <property type="term" value="C:plasma membrane"/>
    <property type="evidence" value="ECO:0007669"/>
    <property type="project" value="UniProtKB-SubCell"/>
</dbReference>
<organism evidence="9 10">
    <name type="scientific">Paraliobacillus ryukyuensis</name>
    <dbReference type="NCBI Taxonomy" id="200904"/>
    <lineage>
        <taxon>Bacteria</taxon>
        <taxon>Bacillati</taxon>
        <taxon>Bacillota</taxon>
        <taxon>Bacilli</taxon>
        <taxon>Bacillales</taxon>
        <taxon>Bacillaceae</taxon>
        <taxon>Paraliobacillus</taxon>
    </lineage>
</organism>
<dbReference type="PANTHER" id="PTHR32024">
    <property type="entry name" value="TRK SYSTEM POTASSIUM UPTAKE PROTEIN TRKG-RELATED"/>
    <property type="match status" value="1"/>
</dbReference>
<feature type="transmembrane region" description="Helical" evidence="8">
    <location>
        <begin position="359"/>
        <end position="380"/>
    </location>
</feature>
<reference evidence="9 10" key="1">
    <citation type="submission" date="2018-06" db="EMBL/GenBank/DDBJ databases">
        <title>Genomic Encyclopedia of Type Strains, Phase IV (KMG-IV): sequencing the most valuable type-strain genomes for metagenomic binning, comparative biology and taxonomic classification.</title>
        <authorList>
            <person name="Goeker M."/>
        </authorList>
    </citation>
    <scope>NUCLEOTIDE SEQUENCE [LARGE SCALE GENOMIC DNA]</scope>
    <source>
        <strain evidence="9 10">DSM 15140</strain>
    </source>
</reference>
<dbReference type="InterPro" id="IPR003445">
    <property type="entry name" value="Cat_transpt"/>
</dbReference>
<protein>
    <submittedName>
        <fullName evidence="9">Potassium uptake TrkH family protein</fullName>
    </submittedName>
</protein>
<comment type="subcellular location">
    <subcellularLocation>
        <location evidence="1">Cell membrane</location>
        <topology evidence="1">Multi-pass membrane protein</topology>
    </subcellularLocation>
</comment>
<feature type="transmembrane region" description="Helical" evidence="8">
    <location>
        <begin position="47"/>
        <end position="68"/>
    </location>
</feature>
<dbReference type="GO" id="GO:0030001">
    <property type="term" value="P:metal ion transport"/>
    <property type="evidence" value="ECO:0007669"/>
    <property type="project" value="UniProtKB-ARBA"/>
</dbReference>
<dbReference type="PANTHER" id="PTHR32024:SF4">
    <property type="entry name" value="KTR SYSTEM POTASSIUM UPTAKE PROTEIN D"/>
    <property type="match status" value="1"/>
</dbReference>
<sequence>MPFFSKQFKLAKQLSTVQLIVLFYVVAVAFSTIVLSMPFFKAEGASLSFIDTLFTAISAISVTGLTVASTAETFNAAGHIALAFILQFGGIGIMTLGTFIYILFGKKIGIRARQLIRQDQNRTTLSGLVKLMLKILQLILIIELIGTVILSTYFLSYYDTWTEALIQGFFGAVSATTNAGFDITGNSLIPFADDYFVQFINIVLLILGAIGFPVLIEIQDLIRGKEHGINEKHAFSLFTKLTTITFFGLIVVGGVLIFLFERTHFFADKSWHESFFYSLFQSATTRNGGLATMDMNQFSVPTLLMMSGLMFIGASPSSVGGGIRTTTFAIMLLSIFSYAKGNETIKVFGRQISQVDIMRSYIVITTAAMLCIASTIVLTVTEDFSALAILFEVASAFGTTGLSLGITPELSVVGKFIIMFLMFVGRIGIFSFLFIIRGKEKKDVFRYPTEKIIIG</sequence>
<dbReference type="AlphaFoldDB" id="A0A366DTY0"/>
<evidence type="ECO:0000256" key="2">
    <source>
        <dbReference type="ARBA" id="ARBA00022448"/>
    </source>
</evidence>
<dbReference type="Proteomes" id="UP000252254">
    <property type="component" value="Unassembled WGS sequence"/>
</dbReference>
<dbReference type="OrthoDB" id="9810952at2"/>
<keyword evidence="7 8" id="KW-0472">Membrane</keyword>
<feature type="transmembrane region" description="Helical" evidence="8">
    <location>
        <begin position="237"/>
        <end position="260"/>
    </location>
</feature>
<keyword evidence="5 8" id="KW-1133">Transmembrane helix</keyword>
<feature type="transmembrane region" description="Helical" evidence="8">
    <location>
        <begin position="387"/>
        <end position="406"/>
    </location>
</feature>
<proteinExistence type="predicted"/>
<name>A0A366DTY0_9BACI</name>
<evidence type="ECO:0000256" key="5">
    <source>
        <dbReference type="ARBA" id="ARBA00022989"/>
    </source>
</evidence>
<feature type="transmembrane region" description="Helical" evidence="8">
    <location>
        <begin position="20"/>
        <end position="40"/>
    </location>
</feature>
<evidence type="ECO:0000256" key="7">
    <source>
        <dbReference type="ARBA" id="ARBA00023136"/>
    </source>
</evidence>
<evidence type="ECO:0000313" key="9">
    <source>
        <dbReference type="EMBL" id="RBO93543.1"/>
    </source>
</evidence>
<dbReference type="RefSeq" id="WP_113869903.1">
    <property type="nucleotide sequence ID" value="NZ_BAABQN010000010.1"/>
</dbReference>
<evidence type="ECO:0000313" key="10">
    <source>
        <dbReference type="Proteomes" id="UP000252254"/>
    </source>
</evidence>
<dbReference type="STRING" id="200904.GCA_900168775_02696"/>
<keyword evidence="2" id="KW-0813">Transport</keyword>
<keyword evidence="10" id="KW-1185">Reference proteome</keyword>